<accession>A0ABW3B847</accession>
<dbReference type="InterPro" id="IPR052162">
    <property type="entry name" value="Sensor_kinase/Photoreceptor"/>
</dbReference>
<evidence type="ECO:0000259" key="8">
    <source>
        <dbReference type="PROSITE" id="PS50113"/>
    </source>
</evidence>
<organism evidence="9 10">
    <name type="scientific">Maribacter chungangensis</name>
    <dbReference type="NCBI Taxonomy" id="1069117"/>
    <lineage>
        <taxon>Bacteria</taxon>
        <taxon>Pseudomonadati</taxon>
        <taxon>Bacteroidota</taxon>
        <taxon>Flavobacteriia</taxon>
        <taxon>Flavobacteriales</taxon>
        <taxon>Flavobacteriaceae</taxon>
        <taxon>Maribacter</taxon>
    </lineage>
</organism>
<dbReference type="Proteomes" id="UP001597012">
    <property type="component" value="Unassembled WGS sequence"/>
</dbReference>
<dbReference type="InterPro" id="IPR029016">
    <property type="entry name" value="GAF-like_dom_sf"/>
</dbReference>
<evidence type="ECO:0000313" key="10">
    <source>
        <dbReference type="Proteomes" id="UP001597012"/>
    </source>
</evidence>
<reference evidence="10" key="1">
    <citation type="journal article" date="2019" name="Int. J. Syst. Evol. Microbiol.">
        <title>The Global Catalogue of Microorganisms (GCM) 10K type strain sequencing project: providing services to taxonomists for standard genome sequencing and annotation.</title>
        <authorList>
            <consortium name="The Broad Institute Genomics Platform"/>
            <consortium name="The Broad Institute Genome Sequencing Center for Infectious Disease"/>
            <person name="Wu L."/>
            <person name="Ma J."/>
        </authorList>
    </citation>
    <scope>NUCLEOTIDE SEQUENCE [LARGE SCALE GENOMIC DNA]</scope>
    <source>
        <strain evidence="10">CCUG 61948</strain>
    </source>
</reference>
<keyword evidence="6" id="KW-0175">Coiled coil</keyword>
<dbReference type="SMART" id="SM00086">
    <property type="entry name" value="PAC"/>
    <property type="match status" value="3"/>
</dbReference>
<dbReference type="InterPro" id="IPR035965">
    <property type="entry name" value="PAS-like_dom_sf"/>
</dbReference>
<dbReference type="SUPFAM" id="SSF55785">
    <property type="entry name" value="PYP-like sensor domain (PAS domain)"/>
    <property type="match status" value="4"/>
</dbReference>
<dbReference type="PROSITE" id="PS50112">
    <property type="entry name" value="PAS"/>
    <property type="match status" value="2"/>
</dbReference>
<feature type="coiled-coil region" evidence="6">
    <location>
        <begin position="539"/>
        <end position="566"/>
    </location>
</feature>
<feature type="domain" description="PAS" evidence="7">
    <location>
        <begin position="434"/>
        <end position="504"/>
    </location>
</feature>
<comment type="caution">
    <text evidence="9">The sequence shown here is derived from an EMBL/GenBank/DDBJ whole genome shotgun (WGS) entry which is preliminary data.</text>
</comment>
<evidence type="ECO:0000256" key="3">
    <source>
        <dbReference type="ARBA" id="ARBA00022553"/>
    </source>
</evidence>
<evidence type="ECO:0000256" key="1">
    <source>
        <dbReference type="ARBA" id="ARBA00000085"/>
    </source>
</evidence>
<name>A0ABW3B847_9FLAO</name>
<dbReference type="CDD" id="cd00130">
    <property type="entry name" value="PAS"/>
    <property type="match status" value="3"/>
</dbReference>
<keyword evidence="3" id="KW-0597">Phosphoprotein</keyword>
<dbReference type="SUPFAM" id="SSF55781">
    <property type="entry name" value="GAF domain-like"/>
    <property type="match status" value="1"/>
</dbReference>
<comment type="catalytic activity">
    <reaction evidence="1">
        <text>ATP + protein L-histidine = ADP + protein N-phospho-L-histidine.</text>
        <dbReference type="EC" id="2.7.13.3"/>
    </reaction>
</comment>
<dbReference type="EMBL" id="JBHTHY010000014">
    <property type="protein sequence ID" value="MFD0799036.1"/>
    <property type="molecule type" value="Genomic_DNA"/>
</dbReference>
<feature type="domain" description="PAC" evidence="8">
    <location>
        <begin position="251"/>
        <end position="304"/>
    </location>
</feature>
<dbReference type="RefSeq" id="WP_379935940.1">
    <property type="nucleotide sequence ID" value="NZ_JBHTHY010000014.1"/>
</dbReference>
<dbReference type="SMART" id="SM00091">
    <property type="entry name" value="PAS"/>
    <property type="match status" value="4"/>
</dbReference>
<dbReference type="Gene3D" id="3.30.450.20">
    <property type="entry name" value="PAS domain"/>
    <property type="match status" value="4"/>
</dbReference>
<dbReference type="InterPro" id="IPR000700">
    <property type="entry name" value="PAS-assoc_C"/>
</dbReference>
<dbReference type="InterPro" id="IPR000014">
    <property type="entry name" value="PAS"/>
</dbReference>
<keyword evidence="4" id="KW-0808">Transferase</keyword>
<protein>
    <recommendedName>
        <fullName evidence="2">histidine kinase</fullName>
        <ecNumber evidence="2">2.7.13.3</ecNumber>
    </recommendedName>
</protein>
<dbReference type="PROSITE" id="PS50113">
    <property type="entry name" value="PAC"/>
    <property type="match status" value="1"/>
</dbReference>
<keyword evidence="10" id="KW-1185">Reference proteome</keyword>
<proteinExistence type="predicted"/>
<gene>
    <name evidence="9" type="ORF">ACFQZJ_16300</name>
</gene>
<evidence type="ECO:0000256" key="4">
    <source>
        <dbReference type="ARBA" id="ARBA00022679"/>
    </source>
</evidence>
<dbReference type="PANTHER" id="PTHR43304">
    <property type="entry name" value="PHYTOCHROME-LIKE PROTEIN CPH1"/>
    <property type="match status" value="1"/>
</dbReference>
<dbReference type="Pfam" id="PF08447">
    <property type="entry name" value="PAS_3"/>
    <property type="match status" value="2"/>
</dbReference>
<dbReference type="Gene3D" id="3.30.450.40">
    <property type="match status" value="1"/>
</dbReference>
<evidence type="ECO:0000256" key="2">
    <source>
        <dbReference type="ARBA" id="ARBA00012438"/>
    </source>
</evidence>
<dbReference type="EC" id="2.7.13.3" evidence="2"/>
<evidence type="ECO:0000259" key="7">
    <source>
        <dbReference type="PROSITE" id="PS50112"/>
    </source>
</evidence>
<dbReference type="NCBIfam" id="TIGR00229">
    <property type="entry name" value="sensory_box"/>
    <property type="match status" value="3"/>
</dbReference>
<evidence type="ECO:0000256" key="5">
    <source>
        <dbReference type="ARBA" id="ARBA00022777"/>
    </source>
</evidence>
<evidence type="ECO:0000256" key="6">
    <source>
        <dbReference type="SAM" id="Coils"/>
    </source>
</evidence>
<evidence type="ECO:0000313" key="9">
    <source>
        <dbReference type="EMBL" id="MFD0799036.1"/>
    </source>
</evidence>
<dbReference type="InterPro" id="IPR013655">
    <property type="entry name" value="PAS_fold_3"/>
</dbReference>
<dbReference type="InterPro" id="IPR001610">
    <property type="entry name" value="PAC"/>
</dbReference>
<feature type="domain" description="PAS" evidence="7">
    <location>
        <begin position="556"/>
        <end position="626"/>
    </location>
</feature>
<dbReference type="PANTHER" id="PTHR43304:SF1">
    <property type="entry name" value="PAC DOMAIN-CONTAINING PROTEIN"/>
    <property type="match status" value="1"/>
</dbReference>
<keyword evidence="5" id="KW-0418">Kinase</keyword>
<sequence length="755" mass="86675">MKWKETTTRLDVLKPYGLLNSLPEKVYDDITQLAAVVCGTEISVIKILSDTKLLFKSRYGLANSETPIETSFCRHIISTHLDELIIENVQNDPRFKEHPFVLSEPHISFYAGVALVNSNGLSLGTLSVMDAKPKKLEAHQKKALHTLAKQIVQLFEYRKICKKNKEIVAELKSKDELLNTIVESTKIGVWEWEKRSDRLQLNKQGAAIAGYSPNELKQLKKEQWDKRIHPDDRWVIKDKVDRCHANKNDIYKVSYRILHKNGSITWIHETGKVTSWTSPNEPHTIQGTISDISQKVQKDTELEKVKNNQEALINSTKDLLWSIDTAYNLIIANKPFKQIIRGVLKRELYEGDSVLSLEFPQETIHKWKSYYDRALNGEQFSTKEILQGPSETSKMYGLVSFNPIYDKNKKISGVSCFSKNITSEVHAQEAILSAKEEMDKIMNTSLDIICTVDKDGFFVTINKACSRIWGYTPRELIGRKYIDFVCPQDIDATLLTEKKVANGEKIAYFENRYIHKNSNLIPMLWSANWDESDGIMYCIARDNTEKKLAEQQLAQSERHFKTLVQEGTELIAIFDQEANFTYVSPTSNRTLKMSPDSLVGTNAFDHIHSDDREEVYAQFLETLEKPQVYIRPFRFKNGVGDWTWLETIATNKTDEPSINGIVVNTRNVTDRILHLKAIKEQNKVLRAISWNQSHVVRAPVARLMGLIHVIKEEGLEREEREKILNFIIDSAEEIDSVIKKNVEQTAKITDIENLK</sequence>
<dbReference type="Pfam" id="PF13426">
    <property type="entry name" value="PAS_9"/>
    <property type="match status" value="2"/>
</dbReference>